<feature type="compositionally biased region" description="Basic and acidic residues" evidence="4">
    <location>
        <begin position="789"/>
        <end position="800"/>
    </location>
</feature>
<feature type="compositionally biased region" description="Basic and acidic residues" evidence="4">
    <location>
        <begin position="311"/>
        <end position="331"/>
    </location>
</feature>
<feature type="compositionally biased region" description="Low complexity" evidence="4">
    <location>
        <begin position="226"/>
        <end position="243"/>
    </location>
</feature>
<dbReference type="GO" id="GO:0005886">
    <property type="term" value="C:plasma membrane"/>
    <property type="evidence" value="ECO:0007669"/>
    <property type="project" value="TreeGrafter"/>
</dbReference>
<keyword evidence="2" id="KW-0963">Cytoplasm</keyword>
<comment type="subcellular location">
    <subcellularLocation>
        <location evidence="1">Cytoplasm</location>
    </subcellularLocation>
</comment>
<organism evidence="7 8">
    <name type="scientific">Diploscapter pachys</name>
    <dbReference type="NCBI Taxonomy" id="2018661"/>
    <lineage>
        <taxon>Eukaryota</taxon>
        <taxon>Metazoa</taxon>
        <taxon>Ecdysozoa</taxon>
        <taxon>Nematoda</taxon>
        <taxon>Chromadorea</taxon>
        <taxon>Rhabditida</taxon>
        <taxon>Rhabditina</taxon>
        <taxon>Rhabditomorpha</taxon>
        <taxon>Rhabditoidea</taxon>
        <taxon>Rhabditidae</taxon>
        <taxon>Diploscapter</taxon>
    </lineage>
</organism>
<feature type="compositionally biased region" description="Low complexity" evidence="4">
    <location>
        <begin position="451"/>
        <end position="464"/>
    </location>
</feature>
<evidence type="ECO:0000259" key="6">
    <source>
        <dbReference type="Pfam" id="PF12026"/>
    </source>
</evidence>
<evidence type="ECO:0000313" key="8">
    <source>
        <dbReference type="Proteomes" id="UP000218231"/>
    </source>
</evidence>
<feature type="compositionally biased region" description="Low complexity" evidence="4">
    <location>
        <begin position="821"/>
        <end position="839"/>
    </location>
</feature>
<accession>A0A2A2LDQ0</accession>
<dbReference type="InterPro" id="IPR038319">
    <property type="entry name" value="Serine_rich_sf"/>
</dbReference>
<dbReference type="Pfam" id="PF12026">
    <property type="entry name" value="CAS_C"/>
    <property type="match status" value="1"/>
</dbReference>
<dbReference type="GO" id="GO:0007169">
    <property type="term" value="P:cell surface receptor protein tyrosine kinase signaling pathway"/>
    <property type="evidence" value="ECO:0007669"/>
    <property type="project" value="TreeGrafter"/>
</dbReference>
<dbReference type="Gene3D" id="1.20.120.230">
    <property type="entry name" value="Alpha-catenin/vinculin-like"/>
    <property type="match status" value="1"/>
</dbReference>
<dbReference type="Pfam" id="PF08824">
    <property type="entry name" value="Serine_rich"/>
    <property type="match status" value="1"/>
</dbReference>
<feature type="compositionally biased region" description="Low complexity" evidence="4">
    <location>
        <begin position="288"/>
        <end position="301"/>
    </location>
</feature>
<feature type="region of interest" description="Disordered" evidence="4">
    <location>
        <begin position="789"/>
        <end position="873"/>
    </location>
</feature>
<feature type="domain" description="CAS family C-terminal" evidence="6">
    <location>
        <begin position="978"/>
        <end position="1108"/>
    </location>
</feature>
<dbReference type="PANTHER" id="PTHR10654:SF18">
    <property type="entry name" value="IP17195P"/>
    <property type="match status" value="1"/>
</dbReference>
<comment type="caution">
    <text evidence="7">The sequence shown here is derived from an EMBL/GenBank/DDBJ whole genome shotgun (WGS) entry which is preliminary data.</text>
</comment>
<evidence type="ECO:0000256" key="3">
    <source>
        <dbReference type="ARBA" id="ARBA00022553"/>
    </source>
</evidence>
<evidence type="ECO:0000313" key="7">
    <source>
        <dbReference type="EMBL" id="PAV84366.1"/>
    </source>
</evidence>
<dbReference type="EMBL" id="LIAE01006862">
    <property type="protein sequence ID" value="PAV84366.1"/>
    <property type="molecule type" value="Genomic_DNA"/>
</dbReference>
<dbReference type="AlphaFoldDB" id="A0A2A2LDQ0"/>
<reference evidence="7 8" key="1">
    <citation type="journal article" date="2017" name="Curr. Biol.">
        <title>Genome architecture and evolution of a unichromosomal asexual nematode.</title>
        <authorList>
            <person name="Fradin H."/>
            <person name="Zegar C."/>
            <person name="Gutwein M."/>
            <person name="Lucas J."/>
            <person name="Kovtun M."/>
            <person name="Corcoran D."/>
            <person name="Baugh L.R."/>
            <person name="Kiontke K."/>
            <person name="Gunsalus K."/>
            <person name="Fitch D.H."/>
            <person name="Piano F."/>
        </authorList>
    </citation>
    <scope>NUCLEOTIDE SEQUENCE [LARGE SCALE GENOMIC DNA]</scope>
    <source>
        <strain evidence="7">PF1309</strain>
    </source>
</reference>
<feature type="compositionally biased region" description="Basic and acidic residues" evidence="4">
    <location>
        <begin position="411"/>
        <end position="424"/>
    </location>
</feature>
<sequence length="1113" mass="121985">MQRFEDDSSQETPGMPNDKGDLFFQVANPLFEDFFMFNHRASPFDSPFDRNFFNVPERRLFPAGFRDRFEPVRRINSCDDALNLTGQARHIPIKVIDGKSDNMPSSLHSSHSMSSPSERRDGFPPMPEFDRRIDRRFSDFPTTPGAVRRTFSSGRVSPIGGDPSDPFYAAPSPSPALSTASVPVANGSGPATTSHASHPLPNAAMPRRTNGFPQKIPVEVLPSPSPSNNSAAPFPIPPFNSSSSDEDDRRSIRSAMTSMSDRPLRSLVIPSSVPGRSLEIPLGPGPSPSRGNSSLSLNGSNVRPPPQKSSMNDEIRKEQLFEPRESREEPHNPSQMEKLTQRLRKMAGKPFRTLSPLSSNSEGNREAARERTANQQTQPQPQAQNSAPATAALANPGTNDKTADNAGFLSVRDKERDKEREDQSGRTPSPSSSGIVADINENSSEEKRVSDTSSLSDQNSSLSENSDEHRPQIQQQAQIARNVPITVHGRLNGNGAERKELNGGIDRIDRLDRMGPRPMQSPVTTGSLLQDFFDKIERPDIKKFGMPMKPQSNGRGDWIIPTSIEEDMRRNASPHWNHVPTTIRNSNVGAILDEEVAARKRVICNKMGECLKMIETASEQINKITAPQQWRAAHILQGNLNGLRDAVTTIHESLDDFVDSTQRISIDRTNPKYVEISKLMAPLHESRSMIGSLRKSLDLGGWTVAVLARDSRNSAEAAHLRVPSDPLEQFINYAKTVPSDCLRIHNWALSLVPSSTILFLSPSATVPPNPLNRAPFSHPTAPAQVKDTLERADKTNDKNGTKLPPIHLLDTPIMDDGKRLSGSSTSSGEATSTSSQPSSILVNTKSRNADKPRNKVTFADESGDRTSSGSSIDNSSVEYASIRKLPTVNGSNGSSAPAAASAVLRNLRNGSQTNGGSLLSHPPESRIIEEDDLESNVSDRESLFQDYAYLDDVVPGRASIRQSNGIARGNGHSNGVGEIENDDEDRQLVRFYAPQLEQHTDALTLAVDEFLATVENNLPPREFVQKGKLIILAAHKLIYIGDSVSQCVQNRQRSTHLRKAADKLCSELQDCVQATKGAADEYPDIKSMQAMVDSVMGVSRSAHELKLLVRDCC</sequence>
<dbReference type="GO" id="GO:0005737">
    <property type="term" value="C:cytoplasm"/>
    <property type="evidence" value="ECO:0007669"/>
    <property type="project" value="UniProtKB-SubCell"/>
</dbReference>
<feature type="region of interest" description="Disordered" evidence="4">
    <location>
        <begin position="97"/>
        <end position="504"/>
    </location>
</feature>
<feature type="compositionally biased region" description="Low complexity" evidence="4">
    <location>
        <begin position="373"/>
        <end position="399"/>
    </location>
</feature>
<feature type="compositionally biased region" description="Basic and acidic residues" evidence="4">
    <location>
        <begin position="363"/>
        <end position="372"/>
    </location>
</feature>
<feature type="compositionally biased region" description="Low complexity" evidence="4">
    <location>
        <begin position="103"/>
        <end position="116"/>
    </location>
</feature>
<evidence type="ECO:0000256" key="1">
    <source>
        <dbReference type="ARBA" id="ARBA00004496"/>
    </source>
</evidence>
<dbReference type="InterPro" id="IPR021901">
    <property type="entry name" value="CAS_C"/>
</dbReference>
<dbReference type="InterPro" id="IPR037362">
    <property type="entry name" value="CAS_fam"/>
</dbReference>
<protein>
    <recommendedName>
        <fullName evidence="9">CAS family C-terminal domain-containing protein</fullName>
    </recommendedName>
</protein>
<feature type="compositionally biased region" description="Polar residues" evidence="4">
    <location>
        <begin position="425"/>
        <end position="434"/>
    </location>
</feature>
<gene>
    <name evidence="7" type="ORF">WR25_20820</name>
</gene>
<dbReference type="OrthoDB" id="5983572at2759"/>
<dbReference type="PANTHER" id="PTHR10654">
    <property type="entry name" value="CAS SCAFFOLDING PROTEIN"/>
    <property type="match status" value="1"/>
</dbReference>
<evidence type="ECO:0000256" key="4">
    <source>
        <dbReference type="SAM" id="MobiDB-lite"/>
    </source>
</evidence>
<dbReference type="Gene3D" id="1.20.120.830">
    <property type="entry name" value="Serine-rich domain"/>
    <property type="match status" value="1"/>
</dbReference>
<keyword evidence="3" id="KW-0597">Phosphoprotein</keyword>
<evidence type="ECO:0000259" key="5">
    <source>
        <dbReference type="Pfam" id="PF08824"/>
    </source>
</evidence>
<dbReference type="CDD" id="cd11564">
    <property type="entry name" value="FAT-like_CAS_C"/>
    <property type="match status" value="1"/>
</dbReference>
<feature type="compositionally biased region" description="Low complexity" evidence="4">
    <location>
        <begin position="163"/>
        <end position="185"/>
    </location>
</feature>
<keyword evidence="8" id="KW-1185">Reference proteome</keyword>
<evidence type="ECO:0000256" key="2">
    <source>
        <dbReference type="ARBA" id="ARBA00022490"/>
    </source>
</evidence>
<dbReference type="GO" id="GO:0016477">
    <property type="term" value="P:cell migration"/>
    <property type="evidence" value="ECO:0007669"/>
    <property type="project" value="TreeGrafter"/>
</dbReference>
<feature type="domain" description="Serine rich protein interaction" evidence="5">
    <location>
        <begin position="615"/>
        <end position="745"/>
    </location>
</feature>
<evidence type="ECO:0008006" key="9">
    <source>
        <dbReference type="Google" id="ProtNLM"/>
    </source>
</evidence>
<proteinExistence type="predicted"/>
<dbReference type="InterPro" id="IPR014928">
    <property type="entry name" value="Serine_rich_dom"/>
</dbReference>
<dbReference type="STRING" id="2018661.A0A2A2LDQ0"/>
<name>A0A2A2LDQ0_9BILA</name>
<dbReference type="Proteomes" id="UP000218231">
    <property type="component" value="Unassembled WGS sequence"/>
</dbReference>
<feature type="compositionally biased region" description="Basic and acidic residues" evidence="4">
    <location>
        <begin position="117"/>
        <end position="138"/>
    </location>
</feature>